<organism evidence="4 5">
    <name type="scientific">Ganoderma sinense ZZ0214-1</name>
    <dbReference type="NCBI Taxonomy" id="1077348"/>
    <lineage>
        <taxon>Eukaryota</taxon>
        <taxon>Fungi</taxon>
        <taxon>Dikarya</taxon>
        <taxon>Basidiomycota</taxon>
        <taxon>Agaricomycotina</taxon>
        <taxon>Agaricomycetes</taxon>
        <taxon>Polyporales</taxon>
        <taxon>Polyporaceae</taxon>
        <taxon>Ganoderma</taxon>
    </lineage>
</organism>
<evidence type="ECO:0000313" key="4">
    <source>
        <dbReference type="EMBL" id="PIL26377.1"/>
    </source>
</evidence>
<evidence type="ECO:0000256" key="1">
    <source>
        <dbReference type="ARBA" id="ARBA00038215"/>
    </source>
</evidence>
<reference evidence="4 5" key="1">
    <citation type="journal article" date="2015" name="Sci. Rep.">
        <title>Chromosome-level genome map provides insights into diverse defense mechanisms in the medicinal fungus Ganoderma sinense.</title>
        <authorList>
            <person name="Zhu Y."/>
            <person name="Xu J."/>
            <person name="Sun C."/>
            <person name="Zhou S."/>
            <person name="Xu H."/>
            <person name="Nelson D.R."/>
            <person name="Qian J."/>
            <person name="Song J."/>
            <person name="Luo H."/>
            <person name="Xiang L."/>
            <person name="Li Y."/>
            <person name="Xu Z."/>
            <person name="Ji A."/>
            <person name="Wang L."/>
            <person name="Lu S."/>
            <person name="Hayward A."/>
            <person name="Sun W."/>
            <person name="Li X."/>
            <person name="Schwartz D.C."/>
            <person name="Wang Y."/>
            <person name="Chen S."/>
        </authorList>
    </citation>
    <scope>NUCLEOTIDE SEQUENCE [LARGE SCALE GENOMIC DNA]</scope>
    <source>
        <strain evidence="4 5">ZZ0214-1</strain>
    </source>
</reference>
<dbReference type="STRING" id="1077348.A0A2G8RY13"/>
<dbReference type="EMBL" id="AYKW01000045">
    <property type="protein sequence ID" value="PIL26377.1"/>
    <property type="molecule type" value="Genomic_DNA"/>
</dbReference>
<dbReference type="PANTHER" id="PTHR46825">
    <property type="entry name" value="D-ALANYL-D-ALANINE-CARBOXYPEPTIDASE/ENDOPEPTIDASE AMPH"/>
    <property type="match status" value="1"/>
</dbReference>
<evidence type="ECO:0000256" key="2">
    <source>
        <dbReference type="SAM" id="MobiDB-lite"/>
    </source>
</evidence>
<dbReference type="InterPro" id="IPR050491">
    <property type="entry name" value="AmpC-like"/>
</dbReference>
<protein>
    <recommendedName>
        <fullName evidence="3">Beta-lactamase-related domain-containing protein</fullName>
    </recommendedName>
</protein>
<sequence>MFSGITALLPLAGVPGQSIGVVRLNSGSVEVEFSTWGQYTEDGDLVVPEAFTAVTVGILMDDFLNGRNVTALPNGLQTFNWETKVQDLFPGDTVWELQDQWSTEKANVADTLSHVAGLTGHDFMYMSDDTPATLAPRFRYLRQNFELRQQYSYNSIMYILAAHVIETYSAKSFADFVKERIFEPLDMVSTAFDVEEALSSGTMSQGWASTNGRRIPLWLTEEMSTRLVGGAGGIMSNAVDMTKWAGMLLNGGVDPYTNKTIVPAWIFDATTTARTIVAGNVTGPPQIPSRSIIGYGLGWARLSYQGHDILTHDGGVPGFLTTVMVLPEDNLAIVSFVNADGPDSISELLPFAIIESTLGLNNTIQSEAGAFTGSNSSSADSTPSPSSTSNCTAPKVPTAQFAGTYTSGGYGNITFCAPNTNNTDADAGTSAYCNGTLADFASLGPLDANTLYARSPRIASHFSMERACDSDSSGTADFVIRPLSIYPHGYGKNTTAFAEQGGSQLPPGWHVKCVVDGDGQSAKGVTAVGYGWMDIEDGQWTKPSQGTMQNLADVWWDKV</sequence>
<dbReference type="InterPro" id="IPR001466">
    <property type="entry name" value="Beta-lactam-related"/>
</dbReference>
<proteinExistence type="inferred from homology"/>
<comment type="similarity">
    <text evidence="1">Belongs to the peptidase S12 family.</text>
</comment>
<name>A0A2G8RY13_9APHY</name>
<feature type="compositionally biased region" description="Low complexity" evidence="2">
    <location>
        <begin position="374"/>
        <end position="390"/>
    </location>
</feature>
<dbReference type="Proteomes" id="UP000230002">
    <property type="component" value="Unassembled WGS sequence"/>
</dbReference>
<evidence type="ECO:0000313" key="5">
    <source>
        <dbReference type="Proteomes" id="UP000230002"/>
    </source>
</evidence>
<keyword evidence="5" id="KW-1185">Reference proteome</keyword>
<accession>A0A2G8RY13</accession>
<gene>
    <name evidence="4" type="ORF">GSI_12133</name>
</gene>
<dbReference type="PANTHER" id="PTHR46825:SF15">
    <property type="entry name" value="BETA-LACTAMASE-RELATED DOMAIN-CONTAINING PROTEIN"/>
    <property type="match status" value="1"/>
</dbReference>
<evidence type="ECO:0000259" key="3">
    <source>
        <dbReference type="Pfam" id="PF00144"/>
    </source>
</evidence>
<dbReference type="Gene3D" id="3.40.710.10">
    <property type="entry name" value="DD-peptidase/beta-lactamase superfamily"/>
    <property type="match status" value="1"/>
</dbReference>
<feature type="region of interest" description="Disordered" evidence="2">
    <location>
        <begin position="371"/>
        <end position="393"/>
    </location>
</feature>
<dbReference type="Pfam" id="PF00144">
    <property type="entry name" value="Beta-lactamase"/>
    <property type="match status" value="1"/>
</dbReference>
<feature type="domain" description="Beta-lactamase-related" evidence="3">
    <location>
        <begin position="78"/>
        <end position="344"/>
    </location>
</feature>
<dbReference type="SUPFAM" id="SSF56601">
    <property type="entry name" value="beta-lactamase/transpeptidase-like"/>
    <property type="match status" value="1"/>
</dbReference>
<dbReference type="InterPro" id="IPR012338">
    <property type="entry name" value="Beta-lactam/transpept-like"/>
</dbReference>
<dbReference type="OrthoDB" id="5946976at2759"/>
<dbReference type="AlphaFoldDB" id="A0A2G8RY13"/>
<comment type="caution">
    <text evidence="4">The sequence shown here is derived from an EMBL/GenBank/DDBJ whole genome shotgun (WGS) entry which is preliminary data.</text>
</comment>